<evidence type="ECO:0000256" key="3">
    <source>
        <dbReference type="ARBA" id="ARBA00021907"/>
    </source>
</evidence>
<dbReference type="Pfam" id="PF18075">
    <property type="entry name" value="FtsX_ECD"/>
    <property type="match status" value="1"/>
</dbReference>
<sequence length="297" mass="33089">MKSNTFLRHIRESFKSLGRNGWMTFASASAVTVTLILVGVFFAIMMNLNHMASSIESDVEIRVYIDRTATEEDATALEEKIAALPKVDSVTFSGKDEELDSLISSLGEEGEAFKLFQQDNPLNDVYVVQAKTPSDTIPLAEEIDEMEFTANVNYGQGTVENLFSTINFGRNIGIILIVGLLFTAMFLISNTIKITIVSRRHEIEIMRLVGATNSFIRWPFFLEGLWLGLLGSIIPVAAVGTAYYYFYDYVSPKLQGHFIQLLEVTPFVYQVGAILILLGAIIGVWGSLMSVRKFLKI</sequence>
<dbReference type="GO" id="GO:0005886">
    <property type="term" value="C:plasma membrane"/>
    <property type="evidence" value="ECO:0007669"/>
    <property type="project" value="UniProtKB-SubCell"/>
</dbReference>
<dbReference type="Gene3D" id="3.30.70.3040">
    <property type="match status" value="1"/>
</dbReference>
<keyword evidence="6 11" id="KW-0812">Transmembrane</keyword>
<name>A0A248TJF4_9BACI</name>
<comment type="function">
    <text evidence="10">Part of the ABC transporter FtsEX involved in asymmetric cellular division facilitating the initiation of sporulation.</text>
</comment>
<gene>
    <name evidence="14" type="ORF">CKF48_13695</name>
</gene>
<keyword evidence="9 10" id="KW-0131">Cell cycle</keyword>
<evidence type="ECO:0000256" key="8">
    <source>
        <dbReference type="ARBA" id="ARBA00023136"/>
    </source>
</evidence>
<feature type="transmembrane region" description="Helical" evidence="11">
    <location>
        <begin position="21"/>
        <end position="44"/>
    </location>
</feature>
<evidence type="ECO:0000256" key="10">
    <source>
        <dbReference type="PIRNR" id="PIRNR003097"/>
    </source>
</evidence>
<evidence type="ECO:0000256" key="9">
    <source>
        <dbReference type="ARBA" id="ARBA00023306"/>
    </source>
</evidence>
<dbReference type="RefSeq" id="WP_095371855.1">
    <property type="nucleotide sequence ID" value="NZ_CP022983.1"/>
</dbReference>
<evidence type="ECO:0000259" key="13">
    <source>
        <dbReference type="Pfam" id="PF18075"/>
    </source>
</evidence>
<keyword evidence="8 10" id="KW-0472">Membrane</keyword>
<evidence type="ECO:0000256" key="4">
    <source>
        <dbReference type="ARBA" id="ARBA00022475"/>
    </source>
</evidence>
<dbReference type="Pfam" id="PF02687">
    <property type="entry name" value="FtsX"/>
    <property type="match status" value="1"/>
</dbReference>
<evidence type="ECO:0000256" key="2">
    <source>
        <dbReference type="ARBA" id="ARBA00007379"/>
    </source>
</evidence>
<evidence type="ECO:0000256" key="11">
    <source>
        <dbReference type="SAM" id="Phobius"/>
    </source>
</evidence>
<feature type="transmembrane region" description="Helical" evidence="11">
    <location>
        <begin position="172"/>
        <end position="192"/>
    </location>
</feature>
<dbReference type="InterPro" id="IPR004513">
    <property type="entry name" value="FtsX"/>
</dbReference>
<dbReference type="Proteomes" id="UP000215137">
    <property type="component" value="Chromosome"/>
</dbReference>
<feature type="transmembrane region" description="Helical" evidence="11">
    <location>
        <begin position="225"/>
        <end position="247"/>
    </location>
</feature>
<comment type="similarity">
    <text evidence="2 10">Belongs to the ABC-4 integral membrane protein family. FtsX subfamily.</text>
</comment>
<evidence type="ECO:0000256" key="6">
    <source>
        <dbReference type="ARBA" id="ARBA00022692"/>
    </source>
</evidence>
<dbReference type="InterPro" id="IPR040690">
    <property type="entry name" value="FtsX_ECD"/>
</dbReference>
<dbReference type="KEGG" id="bko:CKF48_13695"/>
<dbReference type="OrthoDB" id="9812531at2"/>
<dbReference type="PANTHER" id="PTHR47755">
    <property type="entry name" value="CELL DIVISION PROTEIN FTSX"/>
    <property type="match status" value="1"/>
</dbReference>
<evidence type="ECO:0000313" key="15">
    <source>
        <dbReference type="Proteomes" id="UP000215137"/>
    </source>
</evidence>
<protein>
    <recommendedName>
        <fullName evidence="3 10">Cell division protein FtsX</fullName>
    </recommendedName>
</protein>
<organism evidence="14 15">
    <name type="scientific">Cytobacillus kochii</name>
    <dbReference type="NCBI Taxonomy" id="859143"/>
    <lineage>
        <taxon>Bacteria</taxon>
        <taxon>Bacillati</taxon>
        <taxon>Bacillota</taxon>
        <taxon>Bacilli</taxon>
        <taxon>Bacillales</taxon>
        <taxon>Bacillaceae</taxon>
        <taxon>Cytobacillus</taxon>
    </lineage>
</organism>
<accession>A0A248TJF4</accession>
<dbReference type="PIRSF" id="PIRSF003097">
    <property type="entry name" value="FtsX"/>
    <property type="match status" value="1"/>
</dbReference>
<dbReference type="InterPro" id="IPR058204">
    <property type="entry name" value="FtsX_firmicutes-type"/>
</dbReference>
<proteinExistence type="inferred from homology"/>
<dbReference type="AlphaFoldDB" id="A0A248TJF4"/>
<comment type="subcellular location">
    <subcellularLocation>
        <location evidence="1">Cell membrane</location>
        <topology evidence="1">Multi-pass membrane protein</topology>
    </subcellularLocation>
</comment>
<feature type="domain" description="ABC3 transporter permease C-terminal" evidence="12">
    <location>
        <begin position="174"/>
        <end position="296"/>
    </location>
</feature>
<keyword evidence="4 10" id="KW-1003">Cell membrane</keyword>
<evidence type="ECO:0000256" key="7">
    <source>
        <dbReference type="ARBA" id="ARBA00022989"/>
    </source>
</evidence>
<reference evidence="14 15" key="1">
    <citation type="submission" date="2017-08" db="EMBL/GenBank/DDBJ databases">
        <title>Complete Genome Sequence of Bacillus kochii Oregon-R-modENCODE STRAIN BDGP4, isolated from Drosophila melanogaster gut.</title>
        <authorList>
            <person name="Wan K.H."/>
            <person name="Yu C."/>
            <person name="Park S."/>
            <person name="Hammonds A.S."/>
            <person name="Booth B.W."/>
            <person name="Celniker S.E."/>
        </authorList>
    </citation>
    <scope>NUCLEOTIDE SEQUENCE [LARGE SCALE GENOMIC DNA]</scope>
    <source>
        <strain evidence="14 15">BDGP4</strain>
    </source>
</reference>
<dbReference type="InterPro" id="IPR003838">
    <property type="entry name" value="ABC3_permease_C"/>
</dbReference>
<feature type="domain" description="FtsX extracellular" evidence="13">
    <location>
        <begin position="59"/>
        <end position="152"/>
    </location>
</feature>
<evidence type="ECO:0000256" key="1">
    <source>
        <dbReference type="ARBA" id="ARBA00004651"/>
    </source>
</evidence>
<evidence type="ECO:0000259" key="12">
    <source>
        <dbReference type="Pfam" id="PF02687"/>
    </source>
</evidence>
<feature type="transmembrane region" description="Helical" evidence="11">
    <location>
        <begin position="267"/>
        <end position="288"/>
    </location>
</feature>
<evidence type="ECO:0000313" key="14">
    <source>
        <dbReference type="EMBL" id="ASV68285.1"/>
    </source>
</evidence>
<evidence type="ECO:0000256" key="5">
    <source>
        <dbReference type="ARBA" id="ARBA00022618"/>
    </source>
</evidence>
<dbReference type="NCBIfam" id="NF038347">
    <property type="entry name" value="FtsX_Gpos"/>
    <property type="match status" value="1"/>
</dbReference>
<keyword evidence="5 10" id="KW-0132">Cell division</keyword>
<keyword evidence="15" id="KW-1185">Reference proteome</keyword>
<dbReference type="EMBL" id="CP022983">
    <property type="protein sequence ID" value="ASV68285.1"/>
    <property type="molecule type" value="Genomic_DNA"/>
</dbReference>
<dbReference type="GO" id="GO:0051301">
    <property type="term" value="P:cell division"/>
    <property type="evidence" value="ECO:0007669"/>
    <property type="project" value="UniProtKB-KW"/>
</dbReference>
<keyword evidence="7 11" id="KW-1133">Transmembrane helix</keyword>
<dbReference type="PANTHER" id="PTHR47755:SF1">
    <property type="entry name" value="CELL DIVISION PROTEIN FTSX"/>
    <property type="match status" value="1"/>
</dbReference>